<dbReference type="EnsemblPlants" id="AET6Gv20359400.1">
    <property type="protein sequence ID" value="AET6Gv20359400.1"/>
    <property type="gene ID" value="AET6Gv20359400"/>
</dbReference>
<reference evidence="3" key="5">
    <citation type="journal article" date="2021" name="G3 (Bethesda)">
        <title>Aegilops tauschii genome assembly Aet v5.0 features greater sequence contiguity and improved annotation.</title>
        <authorList>
            <person name="Wang L."/>
            <person name="Zhu T."/>
            <person name="Rodriguez J.C."/>
            <person name="Deal K.R."/>
            <person name="Dubcovsky J."/>
            <person name="McGuire P.E."/>
            <person name="Lux T."/>
            <person name="Spannagl M."/>
            <person name="Mayer K.F.X."/>
            <person name="Baldrich P."/>
            <person name="Meyers B.C."/>
            <person name="Huo N."/>
            <person name="Gu Y.Q."/>
            <person name="Zhou H."/>
            <person name="Devos K.M."/>
            <person name="Bennetzen J.L."/>
            <person name="Unver T."/>
            <person name="Budak H."/>
            <person name="Gulick P.J."/>
            <person name="Galiba G."/>
            <person name="Kalapos B."/>
            <person name="Nelson D.R."/>
            <person name="Li P."/>
            <person name="You F.M."/>
            <person name="Luo M.C."/>
            <person name="Dvorak J."/>
        </authorList>
    </citation>
    <scope>NUCLEOTIDE SEQUENCE [LARGE SCALE GENOMIC DNA]</scope>
    <source>
        <strain evidence="3">cv. AL8/78</strain>
    </source>
</reference>
<dbReference type="Gramene" id="AET6Gv20359400.1">
    <property type="protein sequence ID" value="AET6Gv20359400.1"/>
    <property type="gene ID" value="AET6Gv20359400"/>
</dbReference>
<keyword evidence="4" id="KW-1185">Reference proteome</keyword>
<evidence type="ECO:0008006" key="5">
    <source>
        <dbReference type="Google" id="ProtNLM"/>
    </source>
</evidence>
<protein>
    <recommendedName>
        <fullName evidence="5">PGG domain-containing protein</fullName>
    </recommendedName>
</protein>
<evidence type="ECO:0000256" key="2">
    <source>
        <dbReference type="SAM" id="Phobius"/>
    </source>
</evidence>
<name>A0A453NFW1_AEGTS</name>
<evidence type="ECO:0000313" key="3">
    <source>
        <dbReference type="EnsemblPlants" id="AET6Gv20359400.1"/>
    </source>
</evidence>
<feature type="transmembrane region" description="Helical" evidence="2">
    <location>
        <begin position="194"/>
        <end position="218"/>
    </location>
</feature>
<keyword evidence="2" id="KW-0812">Transmembrane</keyword>
<dbReference type="Proteomes" id="UP000015105">
    <property type="component" value="Chromosome 6D"/>
</dbReference>
<evidence type="ECO:0000313" key="4">
    <source>
        <dbReference type="Proteomes" id="UP000015105"/>
    </source>
</evidence>
<dbReference type="AlphaFoldDB" id="A0A453NFW1"/>
<keyword evidence="2" id="KW-0472">Membrane</keyword>
<keyword evidence="2" id="KW-1133">Transmembrane helix</keyword>
<feature type="region of interest" description="Disordered" evidence="1">
    <location>
        <begin position="19"/>
        <end position="39"/>
    </location>
</feature>
<proteinExistence type="predicted"/>
<reference evidence="3" key="3">
    <citation type="journal article" date="2017" name="Nature">
        <title>Genome sequence of the progenitor of the wheat D genome Aegilops tauschii.</title>
        <authorList>
            <person name="Luo M.C."/>
            <person name="Gu Y.Q."/>
            <person name="Puiu D."/>
            <person name="Wang H."/>
            <person name="Twardziok S.O."/>
            <person name="Deal K.R."/>
            <person name="Huo N."/>
            <person name="Zhu T."/>
            <person name="Wang L."/>
            <person name="Wang Y."/>
            <person name="McGuire P.E."/>
            <person name="Liu S."/>
            <person name="Long H."/>
            <person name="Ramasamy R.K."/>
            <person name="Rodriguez J.C."/>
            <person name="Van S.L."/>
            <person name="Yuan L."/>
            <person name="Wang Z."/>
            <person name="Xia Z."/>
            <person name="Xiao L."/>
            <person name="Anderson O.D."/>
            <person name="Ouyang S."/>
            <person name="Liang Y."/>
            <person name="Zimin A.V."/>
            <person name="Pertea G."/>
            <person name="Qi P."/>
            <person name="Bennetzen J.L."/>
            <person name="Dai X."/>
            <person name="Dawson M.W."/>
            <person name="Muller H.G."/>
            <person name="Kugler K."/>
            <person name="Rivarola-Duarte L."/>
            <person name="Spannagl M."/>
            <person name="Mayer K.F.X."/>
            <person name="Lu F.H."/>
            <person name="Bevan M.W."/>
            <person name="Leroy P."/>
            <person name="Li P."/>
            <person name="You F.M."/>
            <person name="Sun Q."/>
            <person name="Liu Z."/>
            <person name="Lyons E."/>
            <person name="Wicker T."/>
            <person name="Salzberg S.L."/>
            <person name="Devos K.M."/>
            <person name="Dvorak J."/>
        </authorList>
    </citation>
    <scope>NUCLEOTIDE SEQUENCE [LARGE SCALE GENOMIC DNA]</scope>
    <source>
        <strain evidence="3">cv. AL8/78</strain>
    </source>
</reference>
<feature type="transmembrane region" description="Helical" evidence="2">
    <location>
        <begin position="116"/>
        <end position="136"/>
    </location>
</feature>
<reference evidence="4" key="1">
    <citation type="journal article" date="2014" name="Science">
        <title>Ancient hybridizations among the ancestral genomes of bread wheat.</title>
        <authorList>
            <consortium name="International Wheat Genome Sequencing Consortium,"/>
            <person name="Marcussen T."/>
            <person name="Sandve S.R."/>
            <person name="Heier L."/>
            <person name="Spannagl M."/>
            <person name="Pfeifer M."/>
            <person name="Jakobsen K.S."/>
            <person name="Wulff B.B."/>
            <person name="Steuernagel B."/>
            <person name="Mayer K.F."/>
            <person name="Olsen O.A."/>
        </authorList>
    </citation>
    <scope>NUCLEOTIDE SEQUENCE [LARGE SCALE GENOMIC DNA]</scope>
    <source>
        <strain evidence="4">cv. AL8/78</strain>
    </source>
</reference>
<reference evidence="4" key="2">
    <citation type="journal article" date="2017" name="Nat. Plants">
        <title>The Aegilops tauschii genome reveals multiple impacts of transposons.</title>
        <authorList>
            <person name="Zhao G."/>
            <person name="Zou C."/>
            <person name="Li K."/>
            <person name="Wang K."/>
            <person name="Li T."/>
            <person name="Gao L."/>
            <person name="Zhang X."/>
            <person name="Wang H."/>
            <person name="Yang Z."/>
            <person name="Liu X."/>
            <person name="Jiang W."/>
            <person name="Mao L."/>
            <person name="Kong X."/>
            <person name="Jiao Y."/>
            <person name="Jia J."/>
        </authorList>
    </citation>
    <scope>NUCLEOTIDE SEQUENCE [LARGE SCALE GENOMIC DNA]</scope>
    <source>
        <strain evidence="4">cv. AL8/78</strain>
    </source>
</reference>
<evidence type="ECO:0000256" key="1">
    <source>
        <dbReference type="SAM" id="MobiDB-lite"/>
    </source>
</evidence>
<reference evidence="3" key="4">
    <citation type="submission" date="2019-03" db="UniProtKB">
        <authorList>
            <consortium name="EnsemblPlants"/>
        </authorList>
    </citation>
    <scope>IDENTIFICATION</scope>
</reference>
<organism evidence="3 4">
    <name type="scientific">Aegilops tauschii subsp. strangulata</name>
    <name type="common">Goatgrass</name>
    <dbReference type="NCBI Taxonomy" id="200361"/>
    <lineage>
        <taxon>Eukaryota</taxon>
        <taxon>Viridiplantae</taxon>
        <taxon>Streptophyta</taxon>
        <taxon>Embryophyta</taxon>
        <taxon>Tracheophyta</taxon>
        <taxon>Spermatophyta</taxon>
        <taxon>Magnoliopsida</taxon>
        <taxon>Liliopsida</taxon>
        <taxon>Poales</taxon>
        <taxon>Poaceae</taxon>
        <taxon>BOP clade</taxon>
        <taxon>Pooideae</taxon>
        <taxon>Triticodae</taxon>
        <taxon>Triticeae</taxon>
        <taxon>Triticinae</taxon>
        <taxon>Aegilops</taxon>
    </lineage>
</organism>
<accession>A0A453NFW1</accession>
<feature type="transmembrane region" description="Helical" evidence="2">
    <location>
        <begin position="167"/>
        <end position="185"/>
    </location>
</feature>
<sequence>IANNGYSLGHAHAHAAQPALRVRAPLRRPSVPPSRSSMIPAGAAAAAGGAVAPPPPPPPGGAAETGMMRIRAVARAHLVLGWATALLAVLALNLQPHLQGQCTTTEDEVAHMRADALLLLLSSAAQAAAATVAAFASEDWRKGVPWSFAAFAHGMGVATFYRLDKVVFLAALVTVGSCPGSHLLVHGTPLVAHFILLAVPLGLFFLFGVDTLICALVYP</sequence>
<feature type="transmembrane region" description="Helical" evidence="2">
    <location>
        <begin position="76"/>
        <end position="96"/>
    </location>
</feature>